<evidence type="ECO:0000313" key="3">
    <source>
        <dbReference type="WBParaSite" id="Hba_00054"/>
    </source>
</evidence>
<accession>A0A1I7W619</accession>
<dbReference type="AlphaFoldDB" id="A0A1I7W619"/>
<name>A0A1I7W619_HETBA</name>
<sequence length="240" mass="27737">MRFRNHCHHPLLYASSTMSHLLVFFKHSNTFTVIPSENISGDLNTNSIVVVPYGARRKYRAVIKFIESKASCEAVSEKIFSQPPKTSTPLSKGSPAKKTPTVMPIQSASCSSCVFSSYYFKKLRRNLIFNYQSFHTIGYLNKLLMISIWTQKAQRWLRKAVNERYPTPSTAEEISRWRVIRRGINSYWYTKRKTQEEAAQKQRTPASPQSPRASRTSHLKRRRLSSNESEEVGNVYNFTD</sequence>
<reference evidence="3" key="1">
    <citation type="submission" date="2016-11" db="UniProtKB">
        <authorList>
            <consortium name="WormBaseParasite"/>
        </authorList>
    </citation>
    <scope>IDENTIFICATION</scope>
</reference>
<evidence type="ECO:0000256" key="1">
    <source>
        <dbReference type="SAM" id="MobiDB-lite"/>
    </source>
</evidence>
<feature type="region of interest" description="Disordered" evidence="1">
    <location>
        <begin position="195"/>
        <end position="240"/>
    </location>
</feature>
<feature type="compositionally biased region" description="Polar residues" evidence="1">
    <location>
        <begin position="201"/>
        <end position="214"/>
    </location>
</feature>
<protein>
    <submittedName>
        <fullName evidence="3">MSP domain-containing protein</fullName>
    </submittedName>
</protein>
<evidence type="ECO:0000313" key="2">
    <source>
        <dbReference type="Proteomes" id="UP000095283"/>
    </source>
</evidence>
<dbReference type="WBParaSite" id="Hba_00054">
    <property type="protein sequence ID" value="Hba_00054"/>
    <property type="gene ID" value="Hba_00054"/>
</dbReference>
<feature type="compositionally biased region" description="Basic residues" evidence="1">
    <location>
        <begin position="215"/>
        <end position="224"/>
    </location>
</feature>
<organism evidence="2 3">
    <name type="scientific">Heterorhabditis bacteriophora</name>
    <name type="common">Entomopathogenic nematode worm</name>
    <dbReference type="NCBI Taxonomy" id="37862"/>
    <lineage>
        <taxon>Eukaryota</taxon>
        <taxon>Metazoa</taxon>
        <taxon>Ecdysozoa</taxon>
        <taxon>Nematoda</taxon>
        <taxon>Chromadorea</taxon>
        <taxon>Rhabditida</taxon>
        <taxon>Rhabditina</taxon>
        <taxon>Rhabditomorpha</taxon>
        <taxon>Strongyloidea</taxon>
        <taxon>Heterorhabditidae</taxon>
        <taxon>Heterorhabditis</taxon>
    </lineage>
</organism>
<keyword evidence="2" id="KW-1185">Reference proteome</keyword>
<proteinExistence type="predicted"/>
<dbReference type="Proteomes" id="UP000095283">
    <property type="component" value="Unplaced"/>
</dbReference>